<organism evidence="1 2">
    <name type="scientific">Trypanosoma rangeli</name>
    <dbReference type="NCBI Taxonomy" id="5698"/>
    <lineage>
        <taxon>Eukaryota</taxon>
        <taxon>Discoba</taxon>
        <taxon>Euglenozoa</taxon>
        <taxon>Kinetoplastea</taxon>
        <taxon>Metakinetoplastina</taxon>
        <taxon>Trypanosomatida</taxon>
        <taxon>Trypanosomatidae</taxon>
        <taxon>Trypanosoma</taxon>
        <taxon>Herpetosoma</taxon>
    </lineage>
</organism>
<evidence type="ECO:0000313" key="1">
    <source>
        <dbReference type="EMBL" id="RNF10161.1"/>
    </source>
</evidence>
<dbReference type="OMA" id="AGENNEY"/>
<sequence length="304" mass="34330">MDTYDDTMGDFEADTVINSFLKPNSTHNLVLPSLETVAPLQANAIPPPWVGQTLSKKVHERGQPRNMNCQVVDAMEEDSATGKSENCCRCHAIGPKNEENTNASLATESLIIPGKLEDTIISTSMDVKMLQQIRSCLLKPLLSQGQSEDEFEENYKNTLLHLVEDKIYIYGFYERMKHAKTVGVKRSVCRKRGNVWEDAHRSKKHCSSGVFEENSSSGAMSFSFPSWEHDTGKISVEVEKLFSQNLHSAPLLAPNEKQSFSRYALSSGKLRKECADPYQFFTARLHERRQSLEEWLSAGENNEY</sequence>
<name>A0A3R7KM12_TRYRA</name>
<dbReference type="GeneID" id="40325671"/>
<keyword evidence="2" id="KW-1185">Reference proteome</keyword>
<dbReference type="RefSeq" id="XP_029241387.1">
    <property type="nucleotide sequence ID" value="XM_029378769.1"/>
</dbReference>
<gene>
    <name evidence="1" type="ORF">TraAM80_01738</name>
</gene>
<dbReference type="EMBL" id="MKGL01000036">
    <property type="protein sequence ID" value="RNF10161.1"/>
    <property type="molecule type" value="Genomic_DNA"/>
</dbReference>
<dbReference type="AlphaFoldDB" id="A0A3R7KM12"/>
<evidence type="ECO:0000313" key="2">
    <source>
        <dbReference type="Proteomes" id="UP000283634"/>
    </source>
</evidence>
<dbReference type="OrthoDB" id="250211at2759"/>
<comment type="caution">
    <text evidence="1">The sequence shown here is derived from an EMBL/GenBank/DDBJ whole genome shotgun (WGS) entry which is preliminary data.</text>
</comment>
<accession>A0A3R7KM12</accession>
<reference evidence="1 2" key="1">
    <citation type="journal article" date="2018" name="BMC Genomics">
        <title>Genomic comparison of Trypanosoma conorhini and Trypanosoma rangeli to Trypanosoma cruzi strains of high and low virulence.</title>
        <authorList>
            <person name="Bradwell K.R."/>
            <person name="Koparde V.N."/>
            <person name="Matveyev A.V."/>
            <person name="Serrano M.G."/>
            <person name="Alves J.M."/>
            <person name="Parikh H."/>
            <person name="Huang B."/>
            <person name="Lee V."/>
            <person name="Espinosa-Alvarez O."/>
            <person name="Ortiz P.A."/>
            <person name="Costa-Martins A.G."/>
            <person name="Teixeira M.M."/>
            <person name="Buck G.A."/>
        </authorList>
    </citation>
    <scope>NUCLEOTIDE SEQUENCE [LARGE SCALE GENOMIC DNA]</scope>
    <source>
        <strain evidence="1 2">AM80</strain>
    </source>
</reference>
<protein>
    <submittedName>
        <fullName evidence="1">Uncharacterized protein</fullName>
    </submittedName>
</protein>
<proteinExistence type="predicted"/>
<dbReference type="Proteomes" id="UP000283634">
    <property type="component" value="Unassembled WGS sequence"/>
</dbReference>